<reference evidence="10" key="1">
    <citation type="submission" date="2022-03" db="EMBL/GenBank/DDBJ databases">
        <authorList>
            <person name="Alioto T."/>
            <person name="Alioto T."/>
            <person name="Gomez Garrido J."/>
        </authorList>
    </citation>
    <scope>NUCLEOTIDE SEQUENCE</scope>
</reference>
<evidence type="ECO:0000313" key="10">
    <source>
        <dbReference type="EMBL" id="CAH2275456.1"/>
    </source>
</evidence>
<evidence type="ECO:0000256" key="4">
    <source>
        <dbReference type="ARBA" id="ARBA00022833"/>
    </source>
</evidence>
<keyword evidence="11" id="KW-1185">Reference proteome</keyword>
<keyword evidence="4" id="KW-0862">Zinc</keyword>
<sequence length="374" mass="42071">MLKCSSCSAYLCAGLQPSMDFSSYKERCLELQEALRTGHKEFCFWPDSPCPEHFWALMVTEPSSVLNNFVEHFQNLCKLELQLPSLKSEDLKNMDLTEDTVSLLLHLIDDELKAKEGRENLARSVVSDSLHVHISACILALCGWNCSPTHSSSLSIIGCTRCMRKVGLWGFLQLETMEMETSPMTPGTPVSPVEGQNDRTPLGSMSSNRRVTRSREPEQSPSSLYTRTRSWDFSSPADSDAVRSRPVTRSMGQGENTGLGADTHSSPHRKPKRPRLCSSSSSDTSPRGYFDPLSQHRTWCPWVSVYKNATNLERSKNDSVENGKIVECGWKEVLKVLMVDVKSRALADQDSSTVPEKSYKVFRIFRQWQRTTSS</sequence>
<evidence type="ECO:0000256" key="6">
    <source>
        <dbReference type="ARBA" id="ARBA00044931"/>
    </source>
</evidence>
<evidence type="ECO:0000259" key="8">
    <source>
        <dbReference type="Pfam" id="PF07967"/>
    </source>
</evidence>
<keyword evidence="3" id="KW-0863">Zinc-finger</keyword>
<dbReference type="InterPro" id="IPR012935">
    <property type="entry name" value="NuBaID_N"/>
</dbReference>
<feature type="domain" description="NuBaID C-terminal" evidence="9">
    <location>
        <begin position="136"/>
        <end position="344"/>
    </location>
</feature>
<evidence type="ECO:0000256" key="7">
    <source>
        <dbReference type="SAM" id="MobiDB-lite"/>
    </source>
</evidence>
<dbReference type="AlphaFoldDB" id="A0AAD1RP32"/>
<dbReference type="GO" id="GO:0005634">
    <property type="term" value="C:nucleus"/>
    <property type="evidence" value="ECO:0007669"/>
    <property type="project" value="UniProtKB-SubCell"/>
</dbReference>
<protein>
    <submittedName>
        <fullName evidence="10">Nuclear-interacting partner of ALK</fullName>
    </submittedName>
</protein>
<keyword evidence="5" id="KW-0539">Nucleus</keyword>
<gene>
    <name evidence="10" type="ORF">PECUL_23A055087</name>
</gene>
<accession>A0AAD1RP32</accession>
<feature type="compositionally biased region" description="Basic residues" evidence="7">
    <location>
        <begin position="266"/>
        <end position="275"/>
    </location>
</feature>
<evidence type="ECO:0000256" key="2">
    <source>
        <dbReference type="ARBA" id="ARBA00022723"/>
    </source>
</evidence>
<comment type="subcellular location">
    <subcellularLocation>
        <location evidence="1">Nucleus</location>
    </subcellularLocation>
</comment>
<feature type="compositionally biased region" description="Polar residues" evidence="7">
    <location>
        <begin position="219"/>
        <end position="237"/>
    </location>
</feature>
<dbReference type="Proteomes" id="UP001295444">
    <property type="component" value="Chromosome 03"/>
</dbReference>
<organism evidence="10 11">
    <name type="scientific">Pelobates cultripes</name>
    <name type="common">Western spadefoot toad</name>
    <dbReference type="NCBI Taxonomy" id="61616"/>
    <lineage>
        <taxon>Eukaryota</taxon>
        <taxon>Metazoa</taxon>
        <taxon>Chordata</taxon>
        <taxon>Craniata</taxon>
        <taxon>Vertebrata</taxon>
        <taxon>Euteleostomi</taxon>
        <taxon>Amphibia</taxon>
        <taxon>Batrachia</taxon>
        <taxon>Anura</taxon>
        <taxon>Pelobatoidea</taxon>
        <taxon>Pelobatidae</taxon>
        <taxon>Pelobates</taxon>
    </lineage>
</organism>
<evidence type="ECO:0000256" key="3">
    <source>
        <dbReference type="ARBA" id="ARBA00022771"/>
    </source>
</evidence>
<dbReference type="EMBL" id="OW240914">
    <property type="protein sequence ID" value="CAH2275456.1"/>
    <property type="molecule type" value="Genomic_DNA"/>
</dbReference>
<feature type="domain" description="C3HC-type" evidence="8">
    <location>
        <begin position="1"/>
        <end position="87"/>
    </location>
</feature>
<evidence type="ECO:0000259" key="9">
    <source>
        <dbReference type="Pfam" id="PF08600"/>
    </source>
</evidence>
<feature type="region of interest" description="Disordered" evidence="7">
    <location>
        <begin position="180"/>
        <end position="290"/>
    </location>
</feature>
<comment type="function">
    <text evidence="6">Required for proper positioning of a substantial amount of TPR at the nuclear basket (NB) through interaction with TPR.</text>
</comment>
<evidence type="ECO:0000256" key="5">
    <source>
        <dbReference type="ARBA" id="ARBA00023242"/>
    </source>
</evidence>
<dbReference type="Pfam" id="PF08600">
    <property type="entry name" value="NuBaID_C"/>
    <property type="match status" value="1"/>
</dbReference>
<evidence type="ECO:0000313" key="11">
    <source>
        <dbReference type="Proteomes" id="UP001295444"/>
    </source>
</evidence>
<dbReference type="GO" id="GO:0008270">
    <property type="term" value="F:zinc ion binding"/>
    <property type="evidence" value="ECO:0007669"/>
    <property type="project" value="UniProtKB-KW"/>
</dbReference>
<dbReference type="Pfam" id="PF07967">
    <property type="entry name" value="zf-C3HC"/>
    <property type="match status" value="1"/>
</dbReference>
<dbReference type="PANTHER" id="PTHR15835">
    <property type="entry name" value="NUCLEAR-INTERACTING PARTNER OF ALK"/>
    <property type="match status" value="1"/>
</dbReference>
<proteinExistence type="predicted"/>
<evidence type="ECO:0000256" key="1">
    <source>
        <dbReference type="ARBA" id="ARBA00004123"/>
    </source>
</evidence>
<dbReference type="InterPro" id="IPR013909">
    <property type="entry name" value="NuBaID_C"/>
</dbReference>
<keyword evidence="2" id="KW-0479">Metal-binding</keyword>
<name>A0AAD1RP32_PELCU</name>
<dbReference type="PANTHER" id="PTHR15835:SF6">
    <property type="entry name" value="ZINC FINGER C3HC-TYPE PROTEIN 1"/>
    <property type="match status" value="1"/>
</dbReference>